<evidence type="ECO:0000313" key="6">
    <source>
        <dbReference type="EMBL" id="WNH09960.1"/>
    </source>
</evidence>
<gene>
    <name evidence="6" type="ORF">RHP51_04455</name>
</gene>
<dbReference type="InterPro" id="IPR017508">
    <property type="entry name" value="HipA_N1"/>
</dbReference>
<reference evidence="6 7" key="1">
    <citation type="submission" date="2023-09" db="EMBL/GenBank/DDBJ databases">
        <title>Thalassobella suaedae gen. nov., sp. nov., a marine bacterium of the family Flavobacteriaceae isolated from a halophyte Suaeda japonica.</title>
        <authorList>
            <person name="Lee S.Y."/>
            <person name="Hwang C.Y."/>
        </authorList>
    </citation>
    <scope>NUCLEOTIDE SEQUENCE [LARGE SCALE GENOMIC DNA]</scope>
    <source>
        <strain evidence="6 7">HL-DH14</strain>
    </source>
</reference>
<evidence type="ECO:0000256" key="1">
    <source>
        <dbReference type="ARBA" id="ARBA00010164"/>
    </source>
</evidence>
<dbReference type="PANTHER" id="PTHR37419">
    <property type="entry name" value="SERINE/THREONINE-PROTEIN KINASE TOXIN HIPA"/>
    <property type="match status" value="1"/>
</dbReference>
<evidence type="ECO:0000313" key="7">
    <source>
        <dbReference type="Proteomes" id="UP001302806"/>
    </source>
</evidence>
<dbReference type="Proteomes" id="UP001302806">
    <property type="component" value="Chromosome"/>
</dbReference>
<accession>A0ABY9XVR8</accession>
<evidence type="ECO:0000259" key="5">
    <source>
        <dbReference type="Pfam" id="PF13657"/>
    </source>
</evidence>
<dbReference type="InterPro" id="IPR012893">
    <property type="entry name" value="HipA-like_C"/>
</dbReference>
<dbReference type="Pfam" id="PF13657">
    <property type="entry name" value="Couple_hipA"/>
    <property type="match status" value="1"/>
</dbReference>
<protein>
    <submittedName>
        <fullName evidence="6">Type II toxin-antitoxin system HipA family toxin</fullName>
    </submittedName>
</protein>
<name>A0ABY9XVR8_9FLAO</name>
<evidence type="ECO:0000259" key="4">
    <source>
        <dbReference type="Pfam" id="PF07804"/>
    </source>
</evidence>
<comment type="similarity">
    <text evidence="1">Belongs to the HipA Ser/Thr kinase family.</text>
</comment>
<dbReference type="InterPro" id="IPR052028">
    <property type="entry name" value="HipA_Ser/Thr_kinase"/>
</dbReference>
<keyword evidence="3" id="KW-0418">Kinase</keyword>
<proteinExistence type="inferred from homology"/>
<sequence>MVNTKTAFVKIWNQIVGAVSWDETTGIASFEYEPKFKATNIDLAPIKMPIHSGTQIFSFPELRMLRNGGYDTFKGLPGLLADVLPDKYGNQLINSWLAQQGRPENSMNPIEQLCFIGTRGMGALEFEPTQLKPNKRTFKVEIHSLVEIAQRMLSKREGFETNINKDEQQAMLDILKIGTSAGGARPKAIIAYNKKTGQVRSGQTNAPKGFEHWLIKLDGVSDAQFGKSKGYGRIEMAYYNMAKDCGIDMMDSILLEEKGRAHFMTKRFDREANDTKHHIQTFCAIQHFDFNDMQSFSYEQLFQTMRILKLPYPQVEQMFRRMAFNVIAKNCDDHTKNFAFRLKQGQPWELAPAYDICYAYRPDSFWVSQHALSINGKRKDFTRHDLLSVAKSMNIKKADNIITQINQVVSNWNAYAEDVNAKPELRDNIANNLLLL</sequence>
<evidence type="ECO:0000256" key="2">
    <source>
        <dbReference type="ARBA" id="ARBA00022679"/>
    </source>
</evidence>
<dbReference type="EMBL" id="CP134537">
    <property type="protein sequence ID" value="WNH09960.1"/>
    <property type="molecule type" value="Genomic_DNA"/>
</dbReference>
<dbReference type="RefSeq" id="WP_415866314.1">
    <property type="nucleotide sequence ID" value="NZ_CP134537.1"/>
</dbReference>
<organism evidence="6 7">
    <name type="scientific">Thalassobellus suaedae</name>
    <dbReference type="NCBI Taxonomy" id="3074124"/>
    <lineage>
        <taxon>Bacteria</taxon>
        <taxon>Pseudomonadati</taxon>
        <taxon>Bacteroidota</taxon>
        <taxon>Flavobacteriia</taxon>
        <taxon>Flavobacteriales</taxon>
        <taxon>Flavobacteriaceae</taxon>
        <taxon>Thalassobellus</taxon>
    </lineage>
</organism>
<dbReference type="Pfam" id="PF07804">
    <property type="entry name" value="HipA_C"/>
    <property type="match status" value="1"/>
</dbReference>
<evidence type="ECO:0000256" key="3">
    <source>
        <dbReference type="ARBA" id="ARBA00022777"/>
    </source>
</evidence>
<feature type="domain" description="HipA-like C-terminal" evidence="4">
    <location>
        <begin position="179"/>
        <end position="412"/>
    </location>
</feature>
<feature type="domain" description="HipA N-terminal subdomain 1" evidence="5">
    <location>
        <begin position="9"/>
        <end position="126"/>
    </location>
</feature>
<keyword evidence="2" id="KW-0808">Transferase</keyword>
<dbReference type="PANTHER" id="PTHR37419:SF8">
    <property type="entry name" value="TOXIN YJJJ"/>
    <property type="match status" value="1"/>
</dbReference>